<evidence type="ECO:0000259" key="1">
    <source>
        <dbReference type="Pfam" id="PF12281"/>
    </source>
</evidence>
<gene>
    <name evidence="2" type="ORF">BWK72_03720</name>
</gene>
<dbReference type="EMBL" id="MTEI01000002">
    <property type="protein sequence ID" value="OQW89086.1"/>
    <property type="molecule type" value="Genomic_DNA"/>
</dbReference>
<evidence type="ECO:0000313" key="3">
    <source>
        <dbReference type="Proteomes" id="UP000192505"/>
    </source>
</evidence>
<dbReference type="InterPro" id="IPR058575">
    <property type="entry name" value="NTP_transf_8_dom"/>
</dbReference>
<evidence type="ECO:0000313" key="2">
    <source>
        <dbReference type="EMBL" id="OQW89086.1"/>
    </source>
</evidence>
<feature type="domain" description="Nucleotidyltransferase-like" evidence="1">
    <location>
        <begin position="119"/>
        <end position="308"/>
    </location>
</feature>
<dbReference type="AlphaFoldDB" id="A0A1W9KWT0"/>
<comment type="caution">
    <text evidence="2">The sequence shown here is derived from an EMBL/GenBank/DDBJ whole genome shotgun (WGS) entry which is preliminary data.</text>
</comment>
<reference evidence="2 3" key="1">
    <citation type="submission" date="2017-01" db="EMBL/GenBank/DDBJ databases">
        <title>Novel large sulfur bacteria in the metagenomes of groundwater-fed chemosynthetic microbial mats in the Lake Huron basin.</title>
        <authorList>
            <person name="Sharrar A.M."/>
            <person name="Flood B.E."/>
            <person name="Bailey J.V."/>
            <person name="Jones D.S."/>
            <person name="Biddanda B."/>
            <person name="Ruberg S.A."/>
            <person name="Marcus D.N."/>
            <person name="Dick G.J."/>
        </authorList>
    </citation>
    <scope>NUCLEOTIDE SEQUENCE [LARGE SCALE GENOMIC DNA]</scope>
    <source>
        <strain evidence="2">A7</strain>
    </source>
</reference>
<accession>A0A1W9KWT0</accession>
<dbReference type="Proteomes" id="UP000192505">
    <property type="component" value="Unassembled WGS sequence"/>
</dbReference>
<name>A0A1W9KWT0_9BURK</name>
<organism evidence="2 3">
    <name type="scientific">Rhodoferax ferrireducens</name>
    <dbReference type="NCBI Taxonomy" id="192843"/>
    <lineage>
        <taxon>Bacteria</taxon>
        <taxon>Pseudomonadati</taxon>
        <taxon>Pseudomonadota</taxon>
        <taxon>Betaproteobacteria</taxon>
        <taxon>Burkholderiales</taxon>
        <taxon>Comamonadaceae</taxon>
        <taxon>Rhodoferax</taxon>
    </lineage>
</organism>
<sequence>MIYKKQDFFEYSAESQRVRANLEQTYAAWVDARRAFDAMPVSMYWSSKEGADYLCVKQTSHDNGSSLGRRSPQLEAQYSNHTEAKARLKERIHALDAQLTERAGLYRRLRLPSIPDRQAEILRKLDTEGLLGTDLMVVGTNAFIAYELACGAKFPTGNEETEDFDMAWCRGTKASLLGQTANTTGRKTLFAVLKSLDSSYQINPRKPYQAVNQTGYEVELLAAPSTHPLPKFEPFEPMVTLIEQEWLLQGMPLSVVVATVRGRACPLYVPDPRWMALHKLWLAKKPERSPAKKPKDQRQGEVLLDATRFFLGDSHPLNIDFVLSLPEELQAHFNAWCESRHYVPQDGLGRLAS</sequence>
<protein>
    <recommendedName>
        <fullName evidence="1">Nucleotidyltransferase-like domain-containing protein</fullName>
    </recommendedName>
</protein>
<dbReference type="Pfam" id="PF12281">
    <property type="entry name" value="NTP_transf_8"/>
    <property type="match status" value="1"/>
</dbReference>
<proteinExistence type="predicted"/>